<dbReference type="InterPro" id="IPR031036">
    <property type="entry name" value="Pren_cyc_PirE"/>
</dbReference>
<protein>
    <recommendedName>
        <fullName evidence="3">Cyanobactin peptide</fullName>
    </recommendedName>
</protein>
<dbReference type="Pfam" id="PF19158">
    <property type="entry name" value="DUF5840"/>
    <property type="match status" value="1"/>
</dbReference>
<organism evidence="1 2">
    <name type="scientific">Planktothrix agardhii CCAP 1459/11A</name>
    <dbReference type="NCBI Taxonomy" id="282420"/>
    <lineage>
        <taxon>Bacteria</taxon>
        <taxon>Bacillati</taxon>
        <taxon>Cyanobacteriota</taxon>
        <taxon>Cyanophyceae</taxon>
        <taxon>Oscillatoriophycideae</taxon>
        <taxon>Oscillatoriales</taxon>
        <taxon>Microcoleaceae</taxon>
        <taxon>Planktothrix</taxon>
    </lineage>
</organism>
<reference evidence="2" key="1">
    <citation type="submission" date="2019-02" db="EMBL/GenBank/DDBJ databases">
        <title>Draft genome sequence of Planktothrix agardhii NIES-905.</title>
        <authorList>
            <person name="Yamaguchi H."/>
            <person name="Suzuki S."/>
            <person name="Kawachi M."/>
        </authorList>
    </citation>
    <scope>NUCLEOTIDE SEQUENCE [LARGE SCALE GENOMIC DNA]</scope>
    <source>
        <strain evidence="2">CCAP 1459/11A</strain>
    </source>
</reference>
<dbReference type="RefSeq" id="WP_081692281.1">
    <property type="nucleotide sequence ID" value="NZ_BJCD01000031.1"/>
</dbReference>
<dbReference type="AlphaFoldDB" id="A0A4V0XU96"/>
<gene>
    <name evidence="1" type="ORF">PA905_09040</name>
</gene>
<accession>A0A4V0XU96</accession>
<sequence>MIKKNIRPQQSAPVQRQVTTTSCQGEKALFASTECDILTRQCTPFAGDNAE</sequence>
<proteinExistence type="predicted"/>
<dbReference type="EMBL" id="BJCD01000031">
    <property type="protein sequence ID" value="GDZ93069.1"/>
    <property type="molecule type" value="Genomic_DNA"/>
</dbReference>
<evidence type="ECO:0000313" key="2">
    <source>
        <dbReference type="Proteomes" id="UP000299794"/>
    </source>
</evidence>
<name>A0A4V0XU96_PLAAG</name>
<evidence type="ECO:0000313" key="1">
    <source>
        <dbReference type="EMBL" id="GDZ93069.1"/>
    </source>
</evidence>
<evidence type="ECO:0008006" key="3">
    <source>
        <dbReference type="Google" id="ProtNLM"/>
    </source>
</evidence>
<comment type="caution">
    <text evidence="1">The sequence shown here is derived from an EMBL/GenBank/DDBJ whole genome shotgun (WGS) entry which is preliminary data.</text>
</comment>
<dbReference type="NCBIfam" id="TIGR04446">
    <property type="entry name" value="pren_cyc_PirE"/>
    <property type="match status" value="1"/>
</dbReference>
<dbReference type="Proteomes" id="UP000299794">
    <property type="component" value="Unassembled WGS sequence"/>
</dbReference>